<keyword evidence="6" id="KW-1185">Reference proteome</keyword>
<dbReference type="RefSeq" id="WP_007981114.1">
    <property type="nucleotide sequence ID" value="NZ_AEMG01000015.1"/>
</dbReference>
<gene>
    <name evidence="4" type="ORF">SAMN05444342_2713</name>
    <name evidence="3" type="ORF">ZOD2009_14986</name>
</gene>
<dbReference type="Pfam" id="PF07452">
    <property type="entry name" value="CHRD"/>
    <property type="match status" value="1"/>
</dbReference>
<evidence type="ECO:0000259" key="2">
    <source>
        <dbReference type="PROSITE" id="PS50933"/>
    </source>
</evidence>
<feature type="region of interest" description="Disordered" evidence="1">
    <location>
        <begin position="26"/>
        <end position="71"/>
    </location>
</feature>
<evidence type="ECO:0000313" key="5">
    <source>
        <dbReference type="Proteomes" id="UP000003751"/>
    </source>
</evidence>
<dbReference type="PATRIC" id="fig|797209.4.peg.2957"/>
<sequence length="222" mass="23070">MPDTDKRETLKLLSLGAVALSGVGAGVVAGNDDTDSDSDSGSDAEQQPPTELFSTGVLTGENEVPPNESDGRGVAVFQWTTDGELEYGLLAFGLDAPVTKAHIHTGESGENGPHVVNLIDGSGTEEQYLFGTSVVATGTISDDDLVGPYEGSSIDDLATEMTAGKTYVNVHSKAYPDGEIRDQIYPVGAVDVGFETTIDAGRDEEASALPSLDVNISGTECR</sequence>
<dbReference type="EMBL" id="AEMG01000015">
    <property type="protein sequence ID" value="EFW91422.1"/>
    <property type="molecule type" value="Genomic_DNA"/>
</dbReference>
<proteinExistence type="predicted"/>
<evidence type="ECO:0000313" key="6">
    <source>
        <dbReference type="Proteomes" id="UP000184203"/>
    </source>
</evidence>
<feature type="domain" description="CHRD" evidence="2">
    <location>
        <begin position="50"/>
        <end position="189"/>
    </location>
</feature>
<dbReference type="SMART" id="SM00754">
    <property type="entry name" value="CHRD"/>
    <property type="match status" value="1"/>
</dbReference>
<evidence type="ECO:0000313" key="4">
    <source>
        <dbReference type="EMBL" id="SHL00567.1"/>
    </source>
</evidence>
<evidence type="ECO:0000313" key="3">
    <source>
        <dbReference type="EMBL" id="EFW91422.1"/>
    </source>
</evidence>
<dbReference type="Proteomes" id="UP000184203">
    <property type="component" value="Unassembled WGS sequence"/>
</dbReference>
<dbReference type="AlphaFoldDB" id="E7QW09"/>
<dbReference type="eggNOG" id="arCOG11838">
    <property type="taxonomic scope" value="Archaea"/>
</dbReference>
<dbReference type="PROSITE" id="PS50933">
    <property type="entry name" value="CHRD"/>
    <property type="match status" value="1"/>
</dbReference>
<organism evidence="3 5">
    <name type="scientific">Haladaptatus paucihalophilus DX253</name>
    <dbReference type="NCBI Taxonomy" id="797209"/>
    <lineage>
        <taxon>Archaea</taxon>
        <taxon>Methanobacteriati</taxon>
        <taxon>Methanobacteriota</taxon>
        <taxon>Stenosarchaea group</taxon>
        <taxon>Halobacteria</taxon>
        <taxon>Halobacteriales</taxon>
        <taxon>Haladaptataceae</taxon>
        <taxon>Haladaptatus</taxon>
    </lineage>
</organism>
<dbReference type="EMBL" id="FRAN01000004">
    <property type="protein sequence ID" value="SHL00567.1"/>
    <property type="molecule type" value="Genomic_DNA"/>
</dbReference>
<name>E7QW09_HALPU</name>
<dbReference type="OrthoDB" id="187906at2157"/>
<reference evidence="6" key="2">
    <citation type="submission" date="2016-11" db="EMBL/GenBank/DDBJ databases">
        <authorList>
            <person name="Varghese N."/>
            <person name="Submissions S."/>
        </authorList>
    </citation>
    <scope>NUCLEOTIDE SEQUENCE [LARGE SCALE GENOMIC DNA]</scope>
    <source>
        <strain evidence="6">DX253</strain>
    </source>
</reference>
<reference evidence="3 5" key="1">
    <citation type="journal article" date="2014" name="ISME J.">
        <title>Trehalose/2-sulfotrehalose biosynthesis and glycine-betaine uptake are widely spread mechanisms for osmoadaptation in the Halobacteriales.</title>
        <authorList>
            <person name="Youssef N.H."/>
            <person name="Savage-Ashlock K.N."/>
            <person name="McCully A.L."/>
            <person name="Luedtke B."/>
            <person name="Shaw E.I."/>
            <person name="Hoff W.D."/>
            <person name="Elshahed M.S."/>
        </authorList>
    </citation>
    <scope>NUCLEOTIDE SEQUENCE [LARGE SCALE GENOMIC DNA]</scope>
    <source>
        <strain evidence="3 5">DX253</strain>
    </source>
</reference>
<dbReference type="Proteomes" id="UP000003751">
    <property type="component" value="Unassembled WGS sequence"/>
</dbReference>
<feature type="compositionally biased region" description="Acidic residues" evidence="1">
    <location>
        <begin position="32"/>
        <end position="42"/>
    </location>
</feature>
<accession>E7QW09</accession>
<protein>
    <submittedName>
        <fullName evidence="4">CHRD domain-containing protein</fullName>
    </submittedName>
</protein>
<dbReference type="STRING" id="797209.GCA_000376445_03507"/>
<reference evidence="4" key="3">
    <citation type="submission" date="2016-11" db="EMBL/GenBank/DDBJ databases">
        <authorList>
            <person name="Jaros S."/>
            <person name="Januszkiewicz K."/>
            <person name="Wedrychowicz H."/>
        </authorList>
    </citation>
    <scope>NUCLEOTIDE SEQUENCE [LARGE SCALE GENOMIC DNA]</scope>
    <source>
        <strain evidence="4">DX253</strain>
    </source>
</reference>
<feature type="compositionally biased region" description="Polar residues" evidence="1">
    <location>
        <begin position="44"/>
        <end position="57"/>
    </location>
</feature>
<dbReference type="InterPro" id="IPR010895">
    <property type="entry name" value="CHRD"/>
</dbReference>
<evidence type="ECO:0000256" key="1">
    <source>
        <dbReference type="SAM" id="MobiDB-lite"/>
    </source>
</evidence>